<dbReference type="Pfam" id="PF21884">
    <property type="entry name" value="ZUO1-like_ZHD"/>
    <property type="match status" value="1"/>
</dbReference>
<dbReference type="STRING" id="215637.A0A4P9ZY63"/>
<name>A0A4P9ZY63_9FUNG</name>
<organism evidence="3 4">
    <name type="scientific">Dimargaris cristalligena</name>
    <dbReference type="NCBI Taxonomy" id="215637"/>
    <lineage>
        <taxon>Eukaryota</taxon>
        <taxon>Fungi</taxon>
        <taxon>Fungi incertae sedis</taxon>
        <taxon>Zoopagomycota</taxon>
        <taxon>Kickxellomycotina</taxon>
        <taxon>Dimargaritomycetes</taxon>
        <taxon>Dimargaritales</taxon>
        <taxon>Dimargaritaceae</taxon>
        <taxon>Dimargaris</taxon>
    </lineage>
</organism>
<proteinExistence type="predicted"/>
<feature type="region of interest" description="Disordered" evidence="1">
    <location>
        <begin position="202"/>
        <end position="222"/>
    </location>
</feature>
<dbReference type="Pfam" id="PF00226">
    <property type="entry name" value="DnaJ"/>
    <property type="match status" value="1"/>
</dbReference>
<dbReference type="PROSITE" id="PS00636">
    <property type="entry name" value="DNAJ_1"/>
    <property type="match status" value="1"/>
</dbReference>
<feature type="domain" description="J" evidence="2">
    <location>
        <begin position="9"/>
        <end position="79"/>
    </location>
</feature>
<evidence type="ECO:0000313" key="4">
    <source>
        <dbReference type="Proteomes" id="UP000268162"/>
    </source>
</evidence>
<dbReference type="GO" id="GO:0006450">
    <property type="term" value="P:regulation of translational fidelity"/>
    <property type="evidence" value="ECO:0007669"/>
    <property type="project" value="InterPro"/>
</dbReference>
<dbReference type="InterPro" id="IPR044634">
    <property type="entry name" value="Zuotin/DnaJC2"/>
</dbReference>
<gene>
    <name evidence="3" type="ORF">BJ085DRAFT_11373</name>
</gene>
<evidence type="ECO:0000256" key="1">
    <source>
        <dbReference type="SAM" id="MobiDB-lite"/>
    </source>
</evidence>
<dbReference type="InterPro" id="IPR001623">
    <property type="entry name" value="DnaJ_domain"/>
</dbReference>
<reference evidence="4" key="1">
    <citation type="journal article" date="2018" name="Nat. Microbiol.">
        <title>Leveraging single-cell genomics to expand the fungal tree of life.</title>
        <authorList>
            <person name="Ahrendt S.R."/>
            <person name="Quandt C.A."/>
            <person name="Ciobanu D."/>
            <person name="Clum A."/>
            <person name="Salamov A."/>
            <person name="Andreopoulos B."/>
            <person name="Cheng J.F."/>
            <person name="Woyke T."/>
            <person name="Pelin A."/>
            <person name="Henrissat B."/>
            <person name="Reynolds N.K."/>
            <person name="Benny G.L."/>
            <person name="Smith M.E."/>
            <person name="James T.Y."/>
            <person name="Grigoriev I.V."/>
        </authorList>
    </citation>
    <scope>NUCLEOTIDE SEQUENCE [LARGE SCALE GENOMIC DNA]</scope>
    <source>
        <strain evidence="4">RSA 468</strain>
    </source>
</reference>
<accession>A0A4P9ZY63</accession>
<dbReference type="InterPro" id="IPR036869">
    <property type="entry name" value="J_dom_sf"/>
</dbReference>
<dbReference type="PANTHER" id="PTHR43999:SF1">
    <property type="entry name" value="DNAJ HOMOLOG SUBFAMILY C MEMBER 2"/>
    <property type="match status" value="1"/>
</dbReference>
<dbReference type="GO" id="GO:0005829">
    <property type="term" value="C:cytosol"/>
    <property type="evidence" value="ECO:0007669"/>
    <property type="project" value="TreeGrafter"/>
</dbReference>
<dbReference type="InterPro" id="IPR018253">
    <property type="entry name" value="DnaJ_domain_CS"/>
</dbReference>
<dbReference type="InterPro" id="IPR054076">
    <property type="entry name" value="ZUO1-like_ZHD"/>
</dbReference>
<dbReference type="SMART" id="SM00271">
    <property type="entry name" value="DnaJ"/>
    <property type="match status" value="1"/>
</dbReference>
<dbReference type="EMBL" id="ML002437">
    <property type="protein sequence ID" value="RKP37862.1"/>
    <property type="molecule type" value="Genomic_DNA"/>
</dbReference>
<dbReference type="Gene3D" id="1.10.287.110">
    <property type="entry name" value="DnaJ domain"/>
    <property type="match status" value="1"/>
</dbReference>
<feature type="non-terminal residue" evidence="3">
    <location>
        <position position="1"/>
    </location>
</feature>
<evidence type="ECO:0000313" key="3">
    <source>
        <dbReference type="EMBL" id="RKP37862.1"/>
    </source>
</evidence>
<dbReference type="CDD" id="cd06257">
    <property type="entry name" value="DnaJ"/>
    <property type="match status" value="1"/>
</dbReference>
<protein>
    <submittedName>
        <fullName evidence="3">DnaJ domain-containing protein</fullName>
    </submittedName>
</protein>
<dbReference type="GO" id="GO:0051083">
    <property type="term" value="P:'de novo' cotranslational protein folding"/>
    <property type="evidence" value="ECO:0007669"/>
    <property type="project" value="InterPro"/>
</dbReference>
<dbReference type="SUPFAM" id="SSF46565">
    <property type="entry name" value="Chaperone J-domain"/>
    <property type="match status" value="1"/>
</dbReference>
<dbReference type="PROSITE" id="PS50076">
    <property type="entry name" value="DNAJ_2"/>
    <property type="match status" value="1"/>
</dbReference>
<dbReference type="PANTHER" id="PTHR43999">
    <property type="entry name" value="DNAJ HOMOLOG SUBFAMILY C MEMBER 2"/>
    <property type="match status" value="1"/>
</dbReference>
<dbReference type="GO" id="GO:0030544">
    <property type="term" value="F:Hsp70 protein binding"/>
    <property type="evidence" value="ECO:0007669"/>
    <property type="project" value="InterPro"/>
</dbReference>
<sequence>DPKDWREQDNYAILGLSKLRWRATPEDIKRQFHKKVLLHHPDKKAAGGNAHDDKFFKCIQKANEILNDPVKRRQFDSVDPELDDTIPSVKAKGDYFDIYCPLFERESRFSKIQPVPGLGDNDTDRETVESFYEFWVNFDSWRSFEHLDKEEVDSADNRDNKRYMDKKNRAERARLKKEETARLRILVEQAMKLDPRIARFRKEERERRNAKKASNVRGGAAA</sequence>
<feature type="non-terminal residue" evidence="3">
    <location>
        <position position="222"/>
    </location>
</feature>
<keyword evidence="4" id="KW-1185">Reference proteome</keyword>
<dbReference type="AlphaFoldDB" id="A0A4P9ZY63"/>
<dbReference type="GO" id="GO:0043022">
    <property type="term" value="F:ribosome binding"/>
    <property type="evidence" value="ECO:0007669"/>
    <property type="project" value="InterPro"/>
</dbReference>
<dbReference type="Proteomes" id="UP000268162">
    <property type="component" value="Unassembled WGS sequence"/>
</dbReference>
<evidence type="ECO:0000259" key="2">
    <source>
        <dbReference type="PROSITE" id="PS50076"/>
    </source>
</evidence>